<evidence type="ECO:0000256" key="6">
    <source>
        <dbReference type="ARBA" id="ARBA00022989"/>
    </source>
</evidence>
<dbReference type="PANTHER" id="PTHR19315">
    <property type="entry name" value="ER MEMBRANE PROTEIN COMPLEX SUBUNIT 4"/>
    <property type="match status" value="1"/>
</dbReference>
<reference evidence="11 12" key="1">
    <citation type="journal article" date="2022" name="DNA Res.">
        <title>Genome analysis of five recently described species of the CUG-Ser clade uncovers Candida theae as a new hybrid lineage with pathogenic potential in the Candida parapsilosis species complex.</title>
        <authorList>
            <person name="Mixao V."/>
            <person name="Del Olmo V."/>
            <person name="Hegedusova E."/>
            <person name="Saus E."/>
            <person name="Pryszcz L."/>
            <person name="Cillingova A."/>
            <person name="Nosek J."/>
            <person name="Gabaldon T."/>
        </authorList>
    </citation>
    <scope>NUCLEOTIDE SEQUENCE [LARGE SCALE GENOMIC DNA]</scope>
    <source>
        <strain evidence="11 12">CBS 12239</strain>
    </source>
</reference>
<keyword evidence="5" id="KW-0256">Endoplasmic reticulum</keyword>
<evidence type="ECO:0000256" key="2">
    <source>
        <dbReference type="ARBA" id="ARBA00007715"/>
    </source>
</evidence>
<keyword evidence="6 10" id="KW-1133">Transmembrane helix</keyword>
<dbReference type="EMBL" id="JAIHNG010000124">
    <property type="protein sequence ID" value="KAI5957021.1"/>
    <property type="molecule type" value="Genomic_DNA"/>
</dbReference>
<organism evidence="11 12">
    <name type="scientific">Candida theae</name>
    <dbReference type="NCBI Taxonomy" id="1198502"/>
    <lineage>
        <taxon>Eukaryota</taxon>
        <taxon>Fungi</taxon>
        <taxon>Dikarya</taxon>
        <taxon>Ascomycota</taxon>
        <taxon>Saccharomycotina</taxon>
        <taxon>Pichiomycetes</taxon>
        <taxon>Debaryomycetaceae</taxon>
        <taxon>Candida/Lodderomyces clade</taxon>
        <taxon>Candida</taxon>
    </lineage>
</organism>
<evidence type="ECO:0000256" key="1">
    <source>
        <dbReference type="ARBA" id="ARBA00004477"/>
    </source>
</evidence>
<feature type="transmembrane region" description="Helical" evidence="10">
    <location>
        <begin position="77"/>
        <end position="99"/>
    </location>
</feature>
<dbReference type="RefSeq" id="XP_051608113.1">
    <property type="nucleotide sequence ID" value="XM_051752809.1"/>
</dbReference>
<evidence type="ECO:0000256" key="10">
    <source>
        <dbReference type="SAM" id="Phobius"/>
    </source>
</evidence>
<evidence type="ECO:0000256" key="7">
    <source>
        <dbReference type="ARBA" id="ARBA00023136"/>
    </source>
</evidence>
<proteinExistence type="inferred from homology"/>
<dbReference type="GO" id="GO:0005789">
    <property type="term" value="C:endoplasmic reticulum membrane"/>
    <property type="evidence" value="ECO:0007669"/>
    <property type="project" value="UniProtKB-SubCell"/>
</dbReference>
<dbReference type="Pfam" id="PF06417">
    <property type="entry name" value="EMC4"/>
    <property type="match status" value="1"/>
</dbReference>
<dbReference type="InterPro" id="IPR009445">
    <property type="entry name" value="TMEM85/Emc4"/>
</dbReference>
<dbReference type="Proteomes" id="UP001204833">
    <property type="component" value="Unassembled WGS sequence"/>
</dbReference>
<dbReference type="AlphaFoldDB" id="A0AAD5BD75"/>
<evidence type="ECO:0000256" key="9">
    <source>
        <dbReference type="SAM" id="MobiDB-lite"/>
    </source>
</evidence>
<evidence type="ECO:0000256" key="3">
    <source>
        <dbReference type="ARBA" id="ARBA00020820"/>
    </source>
</evidence>
<feature type="compositionally biased region" description="Basic and acidic residues" evidence="9">
    <location>
        <begin position="1"/>
        <end position="18"/>
    </location>
</feature>
<protein>
    <recommendedName>
        <fullName evidence="3 8">ER membrane protein complex subunit 4</fullName>
    </recommendedName>
</protein>
<comment type="caution">
    <text evidence="11">The sequence shown here is derived from an EMBL/GenBank/DDBJ whole genome shotgun (WGS) entry which is preliminary data.</text>
</comment>
<evidence type="ECO:0000256" key="5">
    <source>
        <dbReference type="ARBA" id="ARBA00022824"/>
    </source>
</evidence>
<gene>
    <name evidence="11" type="ORF">KGF57_003395</name>
</gene>
<name>A0AAD5BD75_9ASCO</name>
<accession>A0AAD5BD75</accession>
<keyword evidence="7 8" id="KW-0472">Membrane</keyword>
<evidence type="ECO:0000256" key="8">
    <source>
        <dbReference type="PIRNR" id="PIRNR017207"/>
    </source>
</evidence>
<dbReference type="PIRSF" id="PIRSF017207">
    <property type="entry name" value="UCP017207_TM-p85"/>
    <property type="match status" value="1"/>
</dbReference>
<evidence type="ECO:0000313" key="12">
    <source>
        <dbReference type="Proteomes" id="UP001204833"/>
    </source>
</evidence>
<evidence type="ECO:0000313" key="11">
    <source>
        <dbReference type="EMBL" id="KAI5957021.1"/>
    </source>
</evidence>
<evidence type="ECO:0000256" key="4">
    <source>
        <dbReference type="ARBA" id="ARBA00022692"/>
    </source>
</evidence>
<feature type="transmembrane region" description="Helical" evidence="10">
    <location>
        <begin position="119"/>
        <end position="142"/>
    </location>
</feature>
<feature type="region of interest" description="Disordered" evidence="9">
    <location>
        <begin position="1"/>
        <end position="30"/>
    </location>
</feature>
<keyword evidence="4 10" id="KW-0812">Transmembrane</keyword>
<comment type="similarity">
    <text evidence="2 8">Belongs to the EMC4 family.</text>
</comment>
<comment type="subcellular location">
    <subcellularLocation>
        <location evidence="1">Endoplasmic reticulum membrane</location>
        <topology evidence="1">Multi-pass membrane protein</topology>
    </subcellularLocation>
</comment>
<dbReference type="GeneID" id="76151453"/>
<sequence length="172" mass="19381">MAQSKRDETKVTKSKGRDSINTVPSPPGFVTKPLELTKQAAQKVHHKTDLNELKTRKIWELAVGPAKSIPMNAFMSYMTGNSLQIIPVTMTIMLLWNPIKSIFNDLNPTFSKLKTEDNQSIILFAKLGFIFFQLMSMSIGIYKLYTMGLIPHSEADWLAWLEVGPSLNVLHS</sequence>
<keyword evidence="12" id="KW-1185">Reference proteome</keyword>